<dbReference type="Gene3D" id="1.20.5.370">
    <property type="match status" value="1"/>
</dbReference>
<evidence type="ECO:0000259" key="6">
    <source>
        <dbReference type="Pfam" id="PF06632"/>
    </source>
</evidence>
<dbReference type="Pfam" id="PF06632">
    <property type="entry name" value="XRCC4"/>
    <property type="match status" value="1"/>
</dbReference>
<organism evidence="8">
    <name type="scientific">Homalodisca liturata</name>
    <dbReference type="NCBI Taxonomy" id="320908"/>
    <lineage>
        <taxon>Eukaryota</taxon>
        <taxon>Metazoa</taxon>
        <taxon>Ecdysozoa</taxon>
        <taxon>Arthropoda</taxon>
        <taxon>Hexapoda</taxon>
        <taxon>Insecta</taxon>
        <taxon>Pterygota</taxon>
        <taxon>Neoptera</taxon>
        <taxon>Paraneoptera</taxon>
        <taxon>Hemiptera</taxon>
        <taxon>Auchenorrhyncha</taxon>
        <taxon>Membracoidea</taxon>
        <taxon>Cicadellidae</taxon>
        <taxon>Cicadellinae</taxon>
        <taxon>Proconiini</taxon>
        <taxon>Homalodisca</taxon>
    </lineage>
</organism>
<dbReference type="InterPro" id="IPR014751">
    <property type="entry name" value="XRCC4-like_C"/>
</dbReference>
<dbReference type="InterPro" id="IPR038051">
    <property type="entry name" value="XRCC4-like_N_sf"/>
</dbReference>
<accession>A0A1B6J3D0</accession>
<proteinExistence type="predicted"/>
<feature type="domain" description="XRCC4 coiled-coil" evidence="7">
    <location>
        <begin position="119"/>
        <end position="192"/>
    </location>
</feature>
<evidence type="ECO:0000256" key="1">
    <source>
        <dbReference type="ARBA" id="ARBA00004123"/>
    </source>
</evidence>
<dbReference type="GO" id="GO:0006303">
    <property type="term" value="P:double-strand break repair via nonhomologous end joining"/>
    <property type="evidence" value="ECO:0007669"/>
    <property type="project" value="TreeGrafter"/>
</dbReference>
<keyword evidence="2" id="KW-0227">DNA damage</keyword>
<feature type="region of interest" description="Disordered" evidence="5">
    <location>
        <begin position="200"/>
        <end position="291"/>
    </location>
</feature>
<dbReference type="PANTHER" id="PTHR28559:SF1">
    <property type="entry name" value="DNA REPAIR PROTEIN XRCC4"/>
    <property type="match status" value="1"/>
</dbReference>
<feature type="region of interest" description="Disordered" evidence="5">
    <location>
        <begin position="404"/>
        <end position="444"/>
    </location>
</feature>
<evidence type="ECO:0000256" key="5">
    <source>
        <dbReference type="SAM" id="MobiDB-lite"/>
    </source>
</evidence>
<evidence type="ECO:0000256" key="2">
    <source>
        <dbReference type="ARBA" id="ARBA00022763"/>
    </source>
</evidence>
<dbReference type="Pfam" id="PF21924">
    <property type="entry name" value="XRCC4_CC"/>
    <property type="match status" value="1"/>
</dbReference>
<evidence type="ECO:0000259" key="7">
    <source>
        <dbReference type="Pfam" id="PF21924"/>
    </source>
</evidence>
<protein>
    <submittedName>
        <fullName evidence="8">Uncharacterized protein</fullName>
    </submittedName>
</protein>
<dbReference type="GO" id="GO:0003677">
    <property type="term" value="F:DNA binding"/>
    <property type="evidence" value="ECO:0007669"/>
    <property type="project" value="InterPro"/>
</dbReference>
<comment type="subcellular location">
    <subcellularLocation>
        <location evidence="1">Nucleus</location>
    </subcellularLocation>
</comment>
<evidence type="ECO:0000256" key="3">
    <source>
        <dbReference type="ARBA" id="ARBA00023204"/>
    </source>
</evidence>
<evidence type="ECO:0000256" key="4">
    <source>
        <dbReference type="ARBA" id="ARBA00023242"/>
    </source>
</evidence>
<dbReference type="InterPro" id="IPR010585">
    <property type="entry name" value="DNA_repair_prot_XRCC4"/>
</dbReference>
<feature type="domain" description="XRCC4 N-terminal" evidence="6">
    <location>
        <begin position="21"/>
        <end position="112"/>
    </location>
</feature>
<keyword evidence="4" id="KW-0539">Nucleus</keyword>
<keyword evidence="3" id="KW-0234">DNA repair</keyword>
<feature type="compositionally biased region" description="Basic and acidic residues" evidence="5">
    <location>
        <begin position="205"/>
        <end position="218"/>
    </location>
</feature>
<evidence type="ECO:0000313" key="8">
    <source>
        <dbReference type="EMBL" id="JAS93658.1"/>
    </source>
</evidence>
<gene>
    <name evidence="8" type="ORF">g.21176</name>
</gene>
<feature type="compositionally biased region" description="Polar residues" evidence="5">
    <location>
        <begin position="278"/>
        <end position="289"/>
    </location>
</feature>
<name>A0A1B6J3D0_9HEMI</name>
<dbReference type="EMBL" id="GECU01014048">
    <property type="protein sequence ID" value="JAS93658.1"/>
    <property type="molecule type" value="Transcribed_RNA"/>
</dbReference>
<dbReference type="GO" id="GO:0010165">
    <property type="term" value="P:response to X-ray"/>
    <property type="evidence" value="ECO:0007669"/>
    <property type="project" value="TreeGrafter"/>
</dbReference>
<sequence length="457" mass="52215">MTSKNYTCKLPVEGSEFLGILNSDWTNSNIKLLLIHNNQAWNGMFQIDDNEDVAELLDQLSLTEESYMEETSNALTTHGGAQQFAYMIENDTFTWKKYVRTNMAVKFGYVLLSKVPVFEAFETIIDNTLHSSVNTNERLSDVNKEIKTLKEENLSLKNKLQDVIEKKNEMENTLYCQFLSVLNAKKKKIEELKKKIGDTNENDINEYHNDSDLDHHSSDPFNSDTELDSEEEKEKHSPTKLEVVGNRDSLEIEEQNIYILPKRSRKRNDQEHIPGPSGRNTQGRSTKNVSKCKLQAKKDMCTTNNKSIEKKSIGRISDRKSCVLGTIQKEKDLNNSDDDDAFMFPKRSKKSSKEIKLVKPSSSKINYESNDETYLDTSVKLEPSDSDNTPSEIDITEQNVTVKTEKSNETNMNRRTDDQKMEAENDRNKHANELSQPVATSCKGYSSSTLDILNQLV</sequence>
<dbReference type="GO" id="GO:0032807">
    <property type="term" value="C:DNA ligase IV complex"/>
    <property type="evidence" value="ECO:0007669"/>
    <property type="project" value="TreeGrafter"/>
</dbReference>
<dbReference type="Gene3D" id="2.170.210.10">
    <property type="entry name" value="DNA double-strand break repair and VJ recombination XRCC4, N-terminal"/>
    <property type="match status" value="1"/>
</dbReference>
<feature type="compositionally biased region" description="Polar residues" evidence="5">
    <location>
        <begin position="433"/>
        <end position="444"/>
    </location>
</feature>
<dbReference type="PANTHER" id="PTHR28559">
    <property type="entry name" value="DNA REPAIR PROTEIN XRCC4"/>
    <property type="match status" value="1"/>
</dbReference>
<dbReference type="InterPro" id="IPR053961">
    <property type="entry name" value="XRCC4_N"/>
</dbReference>
<dbReference type="InterPro" id="IPR053962">
    <property type="entry name" value="XRCC4_CC"/>
</dbReference>
<feature type="compositionally biased region" description="Basic and acidic residues" evidence="5">
    <location>
        <begin position="404"/>
        <end position="432"/>
    </location>
</feature>
<dbReference type="GO" id="GO:0005958">
    <property type="term" value="C:DNA-dependent protein kinase-DNA ligase 4 complex"/>
    <property type="evidence" value="ECO:0007669"/>
    <property type="project" value="TreeGrafter"/>
</dbReference>
<dbReference type="GO" id="GO:0006310">
    <property type="term" value="P:DNA recombination"/>
    <property type="evidence" value="ECO:0007669"/>
    <property type="project" value="InterPro"/>
</dbReference>
<reference evidence="8" key="1">
    <citation type="submission" date="2015-11" db="EMBL/GenBank/DDBJ databases">
        <title>De novo transcriptome assembly of four potential Pierce s Disease insect vectors from Arizona vineyards.</title>
        <authorList>
            <person name="Tassone E.E."/>
        </authorList>
    </citation>
    <scope>NUCLEOTIDE SEQUENCE</scope>
</reference>
<dbReference type="SUPFAM" id="SSF58022">
    <property type="entry name" value="XRCC4, C-terminal oligomerization domain"/>
    <property type="match status" value="1"/>
</dbReference>
<dbReference type="AlphaFoldDB" id="A0A1B6J3D0"/>